<dbReference type="GO" id="GO:0009401">
    <property type="term" value="P:phosphoenolpyruvate-dependent sugar phosphotransferase system"/>
    <property type="evidence" value="ECO:0007669"/>
    <property type="project" value="InterPro"/>
</dbReference>
<dbReference type="PANTHER" id="PTHR32071:SF38">
    <property type="entry name" value="PSP OPERON TRANSCRIPTIONAL ACTIVATOR"/>
    <property type="match status" value="1"/>
</dbReference>
<evidence type="ECO:0000256" key="1">
    <source>
        <dbReference type="ARBA" id="ARBA00022679"/>
    </source>
</evidence>
<evidence type="ECO:0000313" key="9">
    <source>
        <dbReference type="Proteomes" id="UP000248731"/>
    </source>
</evidence>
<evidence type="ECO:0000259" key="5">
    <source>
        <dbReference type="PROSITE" id="PS50045"/>
    </source>
</evidence>
<dbReference type="Gene3D" id="3.40.50.510">
    <property type="entry name" value="Phosphotransferase system, mannose-type IIA component"/>
    <property type="match status" value="1"/>
</dbReference>
<dbReference type="PROSITE" id="PS51096">
    <property type="entry name" value="PTS_EIIA_TYPE_4"/>
    <property type="match status" value="1"/>
</dbReference>
<dbReference type="InterPro" id="IPR004701">
    <property type="entry name" value="PTS_EIIA_man-typ"/>
</dbReference>
<feature type="domain" description="PTS EIIA type-4" evidence="6">
    <location>
        <begin position="572"/>
        <end position="709"/>
    </location>
</feature>
<evidence type="ECO:0000259" key="7">
    <source>
        <dbReference type="PROSITE" id="PS51372"/>
    </source>
</evidence>
<evidence type="ECO:0000259" key="6">
    <source>
        <dbReference type="PROSITE" id="PS51096"/>
    </source>
</evidence>
<dbReference type="SUPFAM" id="SSF63520">
    <property type="entry name" value="PTS-regulatory domain, PRD"/>
    <property type="match status" value="1"/>
</dbReference>
<protein>
    <submittedName>
        <fullName evidence="8">Sigma-54 dependent transcriptional regulator</fullName>
    </submittedName>
</protein>
<dbReference type="Gene3D" id="1.10.1790.10">
    <property type="entry name" value="PRD domain"/>
    <property type="match status" value="1"/>
</dbReference>
<dbReference type="InterPro" id="IPR027417">
    <property type="entry name" value="P-loop_NTPase"/>
</dbReference>
<dbReference type="GO" id="GO:0016020">
    <property type="term" value="C:membrane"/>
    <property type="evidence" value="ECO:0007669"/>
    <property type="project" value="InterPro"/>
</dbReference>
<proteinExistence type="predicted"/>
<dbReference type="GO" id="GO:0006355">
    <property type="term" value="P:regulation of DNA-templated transcription"/>
    <property type="evidence" value="ECO:0007669"/>
    <property type="project" value="InterPro"/>
</dbReference>
<dbReference type="PROSITE" id="PS50045">
    <property type="entry name" value="SIGMA54_INTERACT_4"/>
    <property type="match status" value="1"/>
</dbReference>
<dbReference type="SMART" id="SM00382">
    <property type="entry name" value="AAA"/>
    <property type="match status" value="1"/>
</dbReference>
<dbReference type="Gene3D" id="3.40.50.300">
    <property type="entry name" value="P-loop containing nucleotide triphosphate hydrolases"/>
    <property type="match status" value="1"/>
</dbReference>
<gene>
    <name evidence="8" type="primary">luxO</name>
    <name evidence="8" type="ORF">NCTC7307_04013</name>
</gene>
<sequence length="933" mass="104910">MWVKPVTPFVNYRISGVYVFGGRSMNKESIFRQLELRLAGCSLTADALSGFSAMAIADSLRQKRSIISHHLNNLHREQRVVKVNSRPVLFLPVEALRRHHRLAVRQGDYASIQALCAERQDSLELLIGAQGSLQESLRQCKAAISYPGAGLPLLLRGPTGTGKSFLARQLWQYAIEQGILPPEAPFTVFNCAEYANNPELLTSKLFGHAKGAFTGADRAVSGLIETSNGGVLFIDEVHRLPPEGQEKLFHFMDNGTWRRLGESSDERSATVRLIFASTEDLEKHFLATFIRRIPVIVKILPIAERGQYERLAFIHHFFRREAQRLHHDLSLDSEIISQLMQETLEGNVGGLENLIRNICASAWTFGQRDDGVLEVKAGQLPDRLLMEVPFTVPQTAERVMIYREGGVFPRVSGQHQEYLRLTENICGLCEELAQENISARTFDKLVYQNLTLYLDALMNKESPRARQDKRLRFIEDVGKAIAAHYDLELNAEFAYLTGRYLTSLPLTPVEASPSVRHVMLRWLEEAPGLAQRVAQKLLDVVNNKYDLLIDTLDRLVVAAIVSNAIDATSGGKVKALIIAHGYSTASSIAGVANRLIGEKIYHAMDMPMEVAFSDVSRAIVDYLQHTDTRAGVMVLIDMGYTKEIADALLSVIHGPLVVVDNVTTRLALNVASEIALQKNIEQIAEEIVPLNQSRWDVFWPAQKKARALLVTCITGIGTAFKFKNLMEKSQLTDFDINIIACEYTRLKNSRMATSLLNQYEVIAVVGTIDPQLAGVPWVGIEELLGEQGYAHLSQLLSGYLNDKQIALINKNMVREFSLHNVVNSLTILNANKTIGHIETIIAEWQNTLGFSFNNNLIISLYVHLSCMIERLVMRNEITHYKNMTEFNERHGEFIAMVNHSFQRLKILYNVALPVAEIGYIHDIFELRIEDFRW</sequence>
<dbReference type="InterPro" id="IPR011608">
    <property type="entry name" value="PRD"/>
</dbReference>
<evidence type="ECO:0000256" key="2">
    <source>
        <dbReference type="ARBA" id="ARBA00022741"/>
    </source>
</evidence>
<dbReference type="InterPro" id="IPR002078">
    <property type="entry name" value="Sigma_54_int"/>
</dbReference>
<dbReference type="SUPFAM" id="SSF52540">
    <property type="entry name" value="P-loop containing nucleoside triphosphate hydrolases"/>
    <property type="match status" value="1"/>
</dbReference>
<feature type="domain" description="PRD" evidence="7">
    <location>
        <begin position="828"/>
        <end position="933"/>
    </location>
</feature>
<dbReference type="PANTHER" id="PTHR32071">
    <property type="entry name" value="TRANSCRIPTIONAL REGULATORY PROTEIN"/>
    <property type="match status" value="1"/>
</dbReference>
<dbReference type="GO" id="GO:0016301">
    <property type="term" value="F:kinase activity"/>
    <property type="evidence" value="ECO:0007669"/>
    <property type="project" value="UniProtKB-KW"/>
</dbReference>
<dbReference type="PROSITE" id="PS51372">
    <property type="entry name" value="PRD_2"/>
    <property type="match status" value="1"/>
</dbReference>
<evidence type="ECO:0000313" key="8">
    <source>
        <dbReference type="EMBL" id="SQI26647.1"/>
    </source>
</evidence>
<feature type="domain" description="Sigma-54 factor interaction" evidence="5">
    <location>
        <begin position="126"/>
        <end position="360"/>
    </location>
</feature>
<dbReference type="CDD" id="cd00009">
    <property type="entry name" value="AAA"/>
    <property type="match status" value="1"/>
</dbReference>
<reference evidence="8 9" key="1">
    <citation type="submission" date="2018-06" db="EMBL/GenBank/DDBJ databases">
        <authorList>
            <consortium name="Pathogen Informatics"/>
            <person name="Doyle S."/>
        </authorList>
    </citation>
    <scope>NUCLEOTIDE SEQUENCE [LARGE SCALE GENOMIC DNA]</scope>
    <source>
        <strain evidence="8 9">NCTC7307</strain>
    </source>
</reference>
<name>A0A2X4TGW1_SALER</name>
<accession>A0A2X4TGW1</accession>
<keyword evidence="9" id="KW-1185">Reference proteome</keyword>
<dbReference type="InterPro" id="IPR036634">
    <property type="entry name" value="PRD_sf"/>
</dbReference>
<keyword evidence="2" id="KW-0547">Nucleotide-binding</keyword>
<dbReference type="EMBL" id="LS483466">
    <property type="protein sequence ID" value="SQI26647.1"/>
    <property type="molecule type" value="Genomic_DNA"/>
</dbReference>
<keyword evidence="3" id="KW-0418">Kinase</keyword>
<dbReference type="GO" id="GO:0005524">
    <property type="term" value="F:ATP binding"/>
    <property type="evidence" value="ECO:0007669"/>
    <property type="project" value="UniProtKB-KW"/>
</dbReference>
<dbReference type="InterPro" id="IPR003593">
    <property type="entry name" value="AAA+_ATPase"/>
</dbReference>
<keyword evidence="1" id="KW-0808">Transferase</keyword>
<dbReference type="Pfam" id="PF00158">
    <property type="entry name" value="Sigma54_activat"/>
    <property type="match status" value="1"/>
</dbReference>
<evidence type="ECO:0000256" key="3">
    <source>
        <dbReference type="ARBA" id="ARBA00022777"/>
    </source>
</evidence>
<organism evidence="8 9">
    <name type="scientific">Salmonella enterica subsp. arizonae</name>
    <dbReference type="NCBI Taxonomy" id="59203"/>
    <lineage>
        <taxon>Bacteria</taxon>
        <taxon>Pseudomonadati</taxon>
        <taxon>Pseudomonadota</taxon>
        <taxon>Gammaproteobacteria</taxon>
        <taxon>Enterobacterales</taxon>
        <taxon>Enterobacteriaceae</taxon>
        <taxon>Salmonella</taxon>
    </lineage>
</organism>
<dbReference type="InterPro" id="IPR036662">
    <property type="entry name" value="PTS_EIIA_man-typ_sf"/>
</dbReference>
<dbReference type="InterPro" id="IPR033887">
    <property type="entry name" value="PTS_IIA_man"/>
</dbReference>
<dbReference type="SUPFAM" id="SSF53062">
    <property type="entry name" value="PTS system fructose IIA component-like"/>
    <property type="match status" value="1"/>
</dbReference>
<dbReference type="Proteomes" id="UP000248731">
    <property type="component" value="Chromosome 1"/>
</dbReference>
<dbReference type="CDD" id="cd00006">
    <property type="entry name" value="PTS_IIA_man"/>
    <property type="match status" value="1"/>
</dbReference>
<evidence type="ECO:0000256" key="4">
    <source>
        <dbReference type="ARBA" id="ARBA00022840"/>
    </source>
</evidence>
<dbReference type="Pfam" id="PF00874">
    <property type="entry name" value="PRD"/>
    <property type="match status" value="1"/>
</dbReference>
<keyword evidence="4" id="KW-0067">ATP-binding</keyword>
<dbReference type="AlphaFoldDB" id="A0A2X4TGW1"/>